<organism evidence="13 14">
    <name type="scientific">Elysia crispata</name>
    <name type="common">lettuce slug</name>
    <dbReference type="NCBI Taxonomy" id="231223"/>
    <lineage>
        <taxon>Eukaryota</taxon>
        <taxon>Metazoa</taxon>
        <taxon>Spiralia</taxon>
        <taxon>Lophotrochozoa</taxon>
        <taxon>Mollusca</taxon>
        <taxon>Gastropoda</taxon>
        <taxon>Heterobranchia</taxon>
        <taxon>Euthyneura</taxon>
        <taxon>Panpulmonata</taxon>
        <taxon>Sacoglossa</taxon>
        <taxon>Placobranchoidea</taxon>
        <taxon>Plakobranchidae</taxon>
        <taxon>Elysia</taxon>
    </lineage>
</organism>
<dbReference type="PROSITE" id="PS50227">
    <property type="entry name" value="G_PROTEIN_RECEP_F2_3"/>
    <property type="match status" value="1"/>
</dbReference>
<dbReference type="GO" id="GO:0007166">
    <property type="term" value="P:cell surface receptor signaling pathway"/>
    <property type="evidence" value="ECO:0007669"/>
    <property type="project" value="InterPro"/>
</dbReference>
<dbReference type="InterPro" id="IPR000832">
    <property type="entry name" value="GPCR_2_secretin-like"/>
</dbReference>
<name>A0AAE1AMF0_9GAST</name>
<sequence length="575" mass="65435">MVLHDTDSLDPTVAAMEASSSCYFNNVLYPQGHFSRQAFTKCWDYMASLHLDQKFGKVTTDGDPMQVVFNETIYDLPSNRLRWNVSENMVSSVEEICANFNAIDVFCSSLKICLQMAISCCDKQIAEQKYLDDGHCPSTWDGLTCFPSQSNGSEVSVKCPDSLIFNIGNVRKLCYHHGEWEMISNYDNCHKNVINHYARLHIAGIVCKCLAILAVIPACIIMLSFRTLRQQQRIRVHLCLLLASLMVAMSTLLSQLLIDESIFQGTETSILLRNPVWCRLLHLCEQYSYMVLFMWMFIEFFHLHRLLMHAFTVPKSLRVYYIFGFGFPLLMTSVYGIVRANDKQLSSKCMKVSTSYHWICNGPNFLALALNLILLFKIVNVLVRQLAPHPNEPSSFRRALKAVAIMMPSLGIQYVLFLWTRPDTYDIVRTIYDLLEEILCSLHGALIALVFCYLNREIQSHVKAPCLRVLRRSSWIHERFTNRSNITTMTTQYASEHNRIHRDGGGDGGDWHRPDKTHTGELLIPLEAITCPVGSKGQVGDNKPGLQSNCDDLKSNGEIIVDDEVTHLDPEGDKH</sequence>
<dbReference type="Pfam" id="PF00002">
    <property type="entry name" value="7tm_2"/>
    <property type="match status" value="1"/>
</dbReference>
<dbReference type="Proteomes" id="UP001283361">
    <property type="component" value="Unassembled WGS sequence"/>
</dbReference>
<dbReference type="GO" id="GO:0005886">
    <property type="term" value="C:plasma membrane"/>
    <property type="evidence" value="ECO:0007669"/>
    <property type="project" value="UniProtKB-SubCell"/>
</dbReference>
<comment type="caution">
    <text evidence="13">The sequence shown here is derived from an EMBL/GenBank/DDBJ whole genome shotgun (WGS) entry which is preliminary data.</text>
</comment>
<dbReference type="GO" id="GO:0008528">
    <property type="term" value="F:G protein-coupled peptide receptor activity"/>
    <property type="evidence" value="ECO:0007669"/>
    <property type="project" value="TreeGrafter"/>
</dbReference>
<feature type="transmembrane region" description="Helical" evidence="10">
    <location>
        <begin position="287"/>
        <end position="307"/>
    </location>
</feature>
<keyword evidence="8" id="KW-0675">Receptor</keyword>
<evidence type="ECO:0000256" key="2">
    <source>
        <dbReference type="ARBA" id="ARBA00005314"/>
    </source>
</evidence>
<dbReference type="InterPro" id="IPR017981">
    <property type="entry name" value="GPCR_2-like_7TM"/>
</dbReference>
<feature type="transmembrane region" description="Helical" evidence="10">
    <location>
        <begin position="237"/>
        <end position="258"/>
    </location>
</feature>
<accession>A0AAE1AMF0</accession>
<dbReference type="Gene3D" id="1.20.1070.10">
    <property type="entry name" value="Rhodopsin 7-helix transmembrane proteins"/>
    <property type="match status" value="1"/>
</dbReference>
<dbReference type="PRINTS" id="PR00249">
    <property type="entry name" value="GPCRSECRETIN"/>
</dbReference>
<dbReference type="Pfam" id="PF02793">
    <property type="entry name" value="HRM"/>
    <property type="match status" value="1"/>
</dbReference>
<evidence type="ECO:0000256" key="8">
    <source>
        <dbReference type="ARBA" id="ARBA00023170"/>
    </source>
</evidence>
<feature type="domain" description="G-protein coupled receptors family 2 profile 1" evidence="11">
    <location>
        <begin position="120"/>
        <end position="193"/>
    </location>
</feature>
<dbReference type="SMART" id="SM00008">
    <property type="entry name" value="HormR"/>
    <property type="match status" value="1"/>
</dbReference>
<evidence type="ECO:0000256" key="7">
    <source>
        <dbReference type="ARBA" id="ARBA00023136"/>
    </source>
</evidence>
<evidence type="ECO:0000259" key="12">
    <source>
        <dbReference type="PROSITE" id="PS50261"/>
    </source>
</evidence>
<dbReference type="PANTHER" id="PTHR45620">
    <property type="entry name" value="PDF RECEPTOR-LIKE PROTEIN-RELATED"/>
    <property type="match status" value="1"/>
</dbReference>
<feature type="transmembrane region" description="Helical" evidence="10">
    <location>
        <begin position="319"/>
        <end position="338"/>
    </location>
</feature>
<keyword evidence="6" id="KW-0297">G-protein coupled receptor</keyword>
<feature type="transmembrane region" description="Helical" evidence="10">
    <location>
        <begin position="399"/>
        <end position="419"/>
    </location>
</feature>
<evidence type="ECO:0000256" key="9">
    <source>
        <dbReference type="ARBA" id="ARBA00023224"/>
    </source>
</evidence>
<feature type="transmembrane region" description="Helical" evidence="10">
    <location>
        <begin position="431"/>
        <end position="454"/>
    </location>
</feature>
<evidence type="ECO:0000256" key="4">
    <source>
        <dbReference type="ARBA" id="ARBA00022692"/>
    </source>
</evidence>
<dbReference type="AlphaFoldDB" id="A0AAE1AMF0"/>
<evidence type="ECO:0008006" key="15">
    <source>
        <dbReference type="Google" id="ProtNLM"/>
    </source>
</evidence>
<evidence type="ECO:0000256" key="10">
    <source>
        <dbReference type="SAM" id="Phobius"/>
    </source>
</evidence>
<evidence type="ECO:0000313" key="14">
    <source>
        <dbReference type="Proteomes" id="UP001283361"/>
    </source>
</evidence>
<keyword evidence="4 10" id="KW-0812">Transmembrane</keyword>
<evidence type="ECO:0000256" key="1">
    <source>
        <dbReference type="ARBA" id="ARBA00004651"/>
    </source>
</evidence>
<keyword evidence="7 10" id="KW-0472">Membrane</keyword>
<gene>
    <name evidence="13" type="ORF">RRG08_062576</name>
</gene>
<reference evidence="13" key="1">
    <citation type="journal article" date="2023" name="G3 (Bethesda)">
        <title>A reference genome for the long-term kleptoplast-retaining sea slug Elysia crispata morphotype clarki.</title>
        <authorList>
            <person name="Eastman K.E."/>
            <person name="Pendleton A.L."/>
            <person name="Shaikh M.A."/>
            <person name="Suttiyut T."/>
            <person name="Ogas R."/>
            <person name="Tomko P."/>
            <person name="Gavelis G."/>
            <person name="Widhalm J.R."/>
            <person name="Wisecaver J.H."/>
        </authorList>
    </citation>
    <scope>NUCLEOTIDE SEQUENCE</scope>
    <source>
        <strain evidence="13">ECLA1</strain>
    </source>
</reference>
<keyword evidence="5 10" id="KW-1133">Transmembrane helix</keyword>
<dbReference type="InterPro" id="IPR001879">
    <property type="entry name" value="GPCR_2_extracellular_dom"/>
</dbReference>
<dbReference type="SUPFAM" id="SSF111418">
    <property type="entry name" value="Hormone receptor domain"/>
    <property type="match status" value="1"/>
</dbReference>
<dbReference type="PROSITE" id="PS50261">
    <property type="entry name" value="G_PROTEIN_RECEP_F2_4"/>
    <property type="match status" value="1"/>
</dbReference>
<feature type="domain" description="G-protein coupled receptors family 2 profile 2" evidence="12">
    <location>
        <begin position="200"/>
        <end position="455"/>
    </location>
</feature>
<comment type="subcellular location">
    <subcellularLocation>
        <location evidence="1">Cell membrane</location>
        <topology evidence="1">Multi-pass membrane protein</topology>
    </subcellularLocation>
</comment>
<proteinExistence type="inferred from homology"/>
<evidence type="ECO:0000256" key="3">
    <source>
        <dbReference type="ARBA" id="ARBA00022475"/>
    </source>
</evidence>
<dbReference type="InterPro" id="IPR050332">
    <property type="entry name" value="GPCR_2"/>
</dbReference>
<dbReference type="PANTHER" id="PTHR45620:SF42">
    <property type="entry name" value="G-PROTEIN COUPLED RECEPTOR SEB-2"/>
    <property type="match status" value="1"/>
</dbReference>
<evidence type="ECO:0000256" key="6">
    <source>
        <dbReference type="ARBA" id="ARBA00023040"/>
    </source>
</evidence>
<evidence type="ECO:0000256" key="5">
    <source>
        <dbReference type="ARBA" id="ARBA00022989"/>
    </source>
</evidence>
<dbReference type="GO" id="GO:0007188">
    <property type="term" value="P:adenylate cyclase-modulating G protein-coupled receptor signaling pathway"/>
    <property type="evidence" value="ECO:0007669"/>
    <property type="project" value="TreeGrafter"/>
</dbReference>
<dbReference type="EMBL" id="JAWDGP010001549">
    <property type="protein sequence ID" value="KAK3790343.1"/>
    <property type="molecule type" value="Genomic_DNA"/>
</dbReference>
<evidence type="ECO:0000313" key="13">
    <source>
        <dbReference type="EMBL" id="KAK3790343.1"/>
    </source>
</evidence>
<feature type="transmembrane region" description="Helical" evidence="10">
    <location>
        <begin position="200"/>
        <end position="225"/>
    </location>
</feature>
<comment type="similarity">
    <text evidence="2">Belongs to the G-protein coupled receptor 2 family.</text>
</comment>
<keyword evidence="9" id="KW-0807">Transducer</keyword>
<protein>
    <recommendedName>
        <fullName evidence="15">Calcitonin receptor</fullName>
    </recommendedName>
</protein>
<dbReference type="Gene3D" id="4.10.1240.10">
    <property type="entry name" value="GPCR, family 2, extracellular hormone receptor domain"/>
    <property type="match status" value="1"/>
</dbReference>
<evidence type="ECO:0000259" key="11">
    <source>
        <dbReference type="PROSITE" id="PS50227"/>
    </source>
</evidence>
<keyword evidence="14" id="KW-1185">Reference proteome</keyword>
<feature type="transmembrane region" description="Helical" evidence="10">
    <location>
        <begin position="365"/>
        <end position="387"/>
    </location>
</feature>
<dbReference type="InterPro" id="IPR036445">
    <property type="entry name" value="GPCR_2_extracell_dom_sf"/>
</dbReference>
<keyword evidence="3" id="KW-1003">Cell membrane</keyword>